<dbReference type="EMBL" id="MPYG04000233">
    <property type="protein sequence ID" value="ROG86058.1"/>
    <property type="molecule type" value="Genomic_DNA"/>
</dbReference>
<evidence type="ECO:0000313" key="3">
    <source>
        <dbReference type="Proteomes" id="UP000254103"/>
    </source>
</evidence>
<accession>A0A0J9G806</accession>
<gene>
    <name evidence="1" type="ORF">BL124_00030225</name>
    <name evidence="2" type="ORF">NCTC5052_03132</name>
</gene>
<evidence type="ECO:0000313" key="1">
    <source>
        <dbReference type="EMBL" id="ROG86058.1"/>
    </source>
</evidence>
<sequence length="92" mass="10750">MYQDEYFHVTMPTVFAREDAPWIKEQLATLPAGMREKIAMAYAQAYQEAFDAEPVSFRQQNAARRTANRRLREFCTRYTPAVRGYTSLPPRV</sequence>
<evidence type="ECO:0000313" key="2">
    <source>
        <dbReference type="EMBL" id="STT94691.1"/>
    </source>
</evidence>
<organism evidence="1 4">
    <name type="scientific">Klebsiella pneumoniae</name>
    <dbReference type="NCBI Taxonomy" id="573"/>
    <lineage>
        <taxon>Bacteria</taxon>
        <taxon>Pseudomonadati</taxon>
        <taxon>Pseudomonadota</taxon>
        <taxon>Gammaproteobacteria</taxon>
        <taxon>Enterobacterales</taxon>
        <taxon>Enterobacteriaceae</taxon>
        <taxon>Klebsiella/Raoultella group</taxon>
        <taxon>Klebsiella</taxon>
        <taxon>Klebsiella pneumoniae complex</taxon>
    </lineage>
</organism>
<proteinExistence type="predicted"/>
<dbReference type="AlphaFoldDB" id="A0A0J9G806"/>
<dbReference type="Proteomes" id="UP000283322">
    <property type="component" value="Unassembled WGS sequence"/>
</dbReference>
<dbReference type="EMBL" id="UGLJ01000002">
    <property type="protein sequence ID" value="STT94691.1"/>
    <property type="molecule type" value="Genomic_DNA"/>
</dbReference>
<dbReference type="RefSeq" id="WP_025711394.1">
    <property type="nucleotide sequence ID" value="NZ_CABEHQ010000001.1"/>
</dbReference>
<evidence type="ECO:0000313" key="4">
    <source>
        <dbReference type="Proteomes" id="UP000283322"/>
    </source>
</evidence>
<dbReference type="Proteomes" id="UP000254103">
    <property type="component" value="Unassembled WGS sequence"/>
</dbReference>
<name>A0A0J9G806_KLEPN</name>
<reference evidence="2 3" key="1">
    <citation type="submission" date="2018-06" db="EMBL/GenBank/DDBJ databases">
        <authorList>
            <consortium name="Pathogen Informatics"/>
            <person name="Doyle S."/>
        </authorList>
    </citation>
    <scope>NUCLEOTIDE SEQUENCE [LARGE SCALE GENOMIC DNA]</scope>
    <source>
        <strain evidence="2 3">NCTC5052</strain>
    </source>
</reference>
<reference evidence="1 4" key="2">
    <citation type="submission" date="2018-10" db="EMBL/GenBank/DDBJ databases">
        <authorList>
            <person name="Vanduin D."/>
            <person name="Fouts D."/>
            <person name="Wright M."/>
            <person name="Sutton G."/>
            <person name="Nguyen K."/>
            <person name="Kreiswirth B."/>
            <person name="Chen L."/>
            <person name="Rojas L."/>
            <person name="Hujer A."/>
            <person name="Hujer K."/>
            <person name="Bonomo R."/>
            <person name="Adams M."/>
        </authorList>
    </citation>
    <scope>NUCLEOTIDE SEQUENCE [LARGE SCALE GENOMIC DNA]</scope>
    <source>
        <strain evidence="1 4">CRK0165</strain>
    </source>
</reference>
<protein>
    <submittedName>
        <fullName evidence="1">Uncharacterized protein</fullName>
    </submittedName>
</protein>